<evidence type="ECO:0000256" key="4">
    <source>
        <dbReference type="SAM" id="Phobius"/>
    </source>
</evidence>
<dbReference type="Pfam" id="PF23344">
    <property type="entry name" value="ZP-N"/>
    <property type="match status" value="1"/>
</dbReference>
<dbReference type="InterPro" id="IPR055355">
    <property type="entry name" value="ZP-C"/>
</dbReference>
<dbReference type="PROSITE" id="PS00615">
    <property type="entry name" value="C_TYPE_LECTIN_1"/>
    <property type="match status" value="1"/>
</dbReference>
<keyword evidence="1 5" id="KW-0732">Signal</keyword>
<protein>
    <submittedName>
        <fullName evidence="10">ZP domain-containing protein-like</fullName>
    </submittedName>
</protein>
<dbReference type="SMART" id="SM00241">
    <property type="entry name" value="ZP"/>
    <property type="match status" value="1"/>
</dbReference>
<reference evidence="10" key="1">
    <citation type="submission" date="2025-08" db="UniProtKB">
        <authorList>
            <consortium name="RefSeq"/>
        </authorList>
    </citation>
    <scope>IDENTIFICATION</scope>
    <source>
        <tissue evidence="10">Gonad</tissue>
    </source>
</reference>
<dbReference type="KEGG" id="bbel:109477932"/>
<dbReference type="Pfam" id="PF00100">
    <property type="entry name" value="Zona_pellucida"/>
    <property type="match status" value="1"/>
</dbReference>
<keyword evidence="3" id="KW-0325">Glycoprotein</keyword>
<sequence length="621" mass="66722">MAGPCTSGFWRWIVLVVMATTATVTGQECPIAGYVSVDGVCYKDFVEKKTYDAARQTCAADGGLLAMPKDNTANSAVYNLVGAGKRWIGLTDIDIEGQWLFEDGQTLASAGYNDWNIDEPNDAGGGEDCLEVDVDSRSWNDNNCGSGFGFVCQLVALRSRLTSDDAGMSHLSVSWATGILPISGYTLRYQPADGSGSPQDLSPAPGAGATSATVSGLLADTEYTLTLTSFGDEGQPNGVISGTFTTDPVVVNVQCTQDSMSLSIPRAALPAVNVEDLHLLDPDCGATEDEDEDVFEFQTHLQECGTLQETSGEDKVIFSNVVIANQVTYENGAVRNQPVNLPFQCEFLRQYGVSQGGDIMFNIPPPRVDVVHADNTFTLEMQIYTSTDFSTEYQSSEFPIKVKPSDRLNFGLSVASPLDNLELFARDCVSTPTTSPDHSTRVNIIDDGCQVDQTLQKDPALSNDKAQYYSVAAFTFPNALDSSLVYFHCTMIICFKDDPDSRCKQGCILPAARPRRAVSDGTEGRVRRESSRDQAVDITRGPFQVKQEAGAGPAVVPLGAAVGASVGVAGIMALLILAVVLVRKRQALENMKRDDNTAGMDNYAFQVWGKTDKTGAADTKT</sequence>
<feature type="transmembrane region" description="Helical" evidence="4">
    <location>
        <begin position="554"/>
        <end position="582"/>
    </location>
</feature>
<dbReference type="InterPro" id="IPR001304">
    <property type="entry name" value="C-type_lectin-like"/>
</dbReference>
<dbReference type="GeneID" id="109477932"/>
<evidence type="ECO:0000256" key="5">
    <source>
        <dbReference type="SAM" id="SignalP"/>
    </source>
</evidence>
<evidence type="ECO:0000313" key="10">
    <source>
        <dbReference type="RefSeq" id="XP_019634953.1"/>
    </source>
</evidence>
<keyword evidence="2" id="KW-1015">Disulfide bond</keyword>
<evidence type="ECO:0000256" key="2">
    <source>
        <dbReference type="ARBA" id="ARBA00023157"/>
    </source>
</evidence>
<dbReference type="InterPro" id="IPR055356">
    <property type="entry name" value="ZP-N"/>
</dbReference>
<evidence type="ECO:0000256" key="1">
    <source>
        <dbReference type="ARBA" id="ARBA00022729"/>
    </source>
</evidence>
<keyword evidence="4" id="KW-1133">Transmembrane helix</keyword>
<dbReference type="Pfam" id="PF00041">
    <property type="entry name" value="fn3"/>
    <property type="match status" value="1"/>
</dbReference>
<dbReference type="InterPro" id="IPR013783">
    <property type="entry name" value="Ig-like_fold"/>
</dbReference>
<dbReference type="PANTHER" id="PTHR14002:SF43">
    <property type="entry name" value="DELTA-LIKE PROTEIN"/>
    <property type="match status" value="1"/>
</dbReference>
<keyword evidence="4" id="KW-0472">Membrane</keyword>
<dbReference type="SUPFAM" id="SSF49265">
    <property type="entry name" value="Fibronectin type III"/>
    <property type="match status" value="1"/>
</dbReference>
<dbReference type="InterPro" id="IPR048290">
    <property type="entry name" value="ZP_chr"/>
</dbReference>
<dbReference type="Gene3D" id="2.60.40.4100">
    <property type="entry name" value="Zona pellucida, ZP-C domain"/>
    <property type="match status" value="1"/>
</dbReference>
<dbReference type="RefSeq" id="XP_019634953.1">
    <property type="nucleotide sequence ID" value="XM_019779394.1"/>
</dbReference>
<dbReference type="Gene3D" id="2.60.40.10">
    <property type="entry name" value="Immunoglobulins"/>
    <property type="match status" value="1"/>
</dbReference>
<feature type="domain" description="ZP" evidence="8">
    <location>
        <begin position="254"/>
        <end position="510"/>
    </location>
</feature>
<evidence type="ECO:0000256" key="3">
    <source>
        <dbReference type="ARBA" id="ARBA00023180"/>
    </source>
</evidence>
<dbReference type="InterPro" id="IPR018378">
    <property type="entry name" value="C-type_lectin_CS"/>
</dbReference>
<evidence type="ECO:0000259" key="6">
    <source>
        <dbReference type="PROSITE" id="PS50041"/>
    </source>
</evidence>
<dbReference type="PANTHER" id="PTHR14002">
    <property type="entry name" value="ENDOGLIN/TGF-BETA RECEPTOR TYPE III"/>
    <property type="match status" value="1"/>
</dbReference>
<dbReference type="OrthoDB" id="6271941at2759"/>
<keyword evidence="4" id="KW-0812">Transmembrane</keyword>
<dbReference type="SUPFAM" id="SSF56436">
    <property type="entry name" value="C-type lectin-like"/>
    <property type="match status" value="1"/>
</dbReference>
<feature type="signal peptide" evidence="5">
    <location>
        <begin position="1"/>
        <end position="26"/>
    </location>
</feature>
<dbReference type="CDD" id="cd00063">
    <property type="entry name" value="FN3"/>
    <property type="match status" value="1"/>
</dbReference>
<dbReference type="PROSITE" id="PS50853">
    <property type="entry name" value="FN3"/>
    <property type="match status" value="1"/>
</dbReference>
<name>A0A6P4ZE07_BRABE</name>
<feature type="domain" description="Fibronectin type-III" evidence="7">
    <location>
        <begin position="157"/>
        <end position="249"/>
    </location>
</feature>
<dbReference type="InterPro" id="IPR003961">
    <property type="entry name" value="FN3_dom"/>
</dbReference>
<dbReference type="InterPro" id="IPR016187">
    <property type="entry name" value="CTDL_fold"/>
</dbReference>
<dbReference type="PRINTS" id="PR00023">
    <property type="entry name" value="ZPELLUCIDA"/>
</dbReference>
<dbReference type="InterPro" id="IPR036116">
    <property type="entry name" value="FN3_sf"/>
</dbReference>
<evidence type="ECO:0000259" key="7">
    <source>
        <dbReference type="PROSITE" id="PS50853"/>
    </source>
</evidence>
<gene>
    <name evidence="10" type="primary">LOC109477932</name>
</gene>
<dbReference type="PROSITE" id="PS50041">
    <property type="entry name" value="C_TYPE_LECTIN_2"/>
    <property type="match status" value="1"/>
</dbReference>
<dbReference type="SMART" id="SM00034">
    <property type="entry name" value="CLECT"/>
    <property type="match status" value="1"/>
</dbReference>
<organism evidence="9 10">
    <name type="scientific">Branchiostoma belcheri</name>
    <name type="common">Amphioxus</name>
    <dbReference type="NCBI Taxonomy" id="7741"/>
    <lineage>
        <taxon>Eukaryota</taxon>
        <taxon>Metazoa</taxon>
        <taxon>Chordata</taxon>
        <taxon>Cephalochordata</taxon>
        <taxon>Leptocardii</taxon>
        <taxon>Amphioxiformes</taxon>
        <taxon>Branchiostomatidae</taxon>
        <taxon>Branchiostoma</taxon>
    </lineage>
</organism>
<dbReference type="Pfam" id="PF00059">
    <property type="entry name" value="Lectin_C"/>
    <property type="match status" value="1"/>
</dbReference>
<evidence type="ECO:0000313" key="9">
    <source>
        <dbReference type="Proteomes" id="UP000515135"/>
    </source>
</evidence>
<accession>A0A6P4ZE07</accession>
<dbReference type="AlphaFoldDB" id="A0A6P4ZE07"/>
<dbReference type="Gene3D" id="2.60.40.3210">
    <property type="entry name" value="Zona pellucida, ZP-N domain"/>
    <property type="match status" value="1"/>
</dbReference>
<dbReference type="InterPro" id="IPR001507">
    <property type="entry name" value="ZP_dom"/>
</dbReference>
<evidence type="ECO:0000259" key="8">
    <source>
        <dbReference type="PROSITE" id="PS51034"/>
    </source>
</evidence>
<dbReference type="InterPro" id="IPR016186">
    <property type="entry name" value="C-type_lectin-like/link_sf"/>
</dbReference>
<dbReference type="Gene3D" id="3.10.100.10">
    <property type="entry name" value="Mannose-Binding Protein A, subunit A"/>
    <property type="match status" value="1"/>
</dbReference>
<proteinExistence type="predicted"/>
<dbReference type="Proteomes" id="UP000515135">
    <property type="component" value="Unplaced"/>
</dbReference>
<feature type="domain" description="C-type lectin" evidence="6">
    <location>
        <begin position="37"/>
        <end position="153"/>
    </location>
</feature>
<feature type="chain" id="PRO_5028439761" evidence="5">
    <location>
        <begin position="27"/>
        <end position="621"/>
    </location>
</feature>
<dbReference type="InterPro" id="IPR042235">
    <property type="entry name" value="ZP-C_dom"/>
</dbReference>
<dbReference type="PROSITE" id="PS51034">
    <property type="entry name" value="ZP_2"/>
    <property type="match status" value="1"/>
</dbReference>
<keyword evidence="9" id="KW-1185">Reference proteome</keyword>